<organism evidence="2 3">
    <name type="scientific">Elysia crispata</name>
    <name type="common">lettuce slug</name>
    <dbReference type="NCBI Taxonomy" id="231223"/>
    <lineage>
        <taxon>Eukaryota</taxon>
        <taxon>Metazoa</taxon>
        <taxon>Spiralia</taxon>
        <taxon>Lophotrochozoa</taxon>
        <taxon>Mollusca</taxon>
        <taxon>Gastropoda</taxon>
        <taxon>Heterobranchia</taxon>
        <taxon>Euthyneura</taxon>
        <taxon>Panpulmonata</taxon>
        <taxon>Sacoglossa</taxon>
        <taxon>Placobranchoidea</taxon>
        <taxon>Plakobranchidae</taxon>
        <taxon>Elysia</taxon>
    </lineage>
</organism>
<protein>
    <recommendedName>
        <fullName evidence="4">Secreted protein</fullName>
    </recommendedName>
</protein>
<evidence type="ECO:0000313" key="3">
    <source>
        <dbReference type="Proteomes" id="UP001283361"/>
    </source>
</evidence>
<keyword evidence="1" id="KW-0732">Signal</keyword>
<sequence length="140" mass="15594">MVALPWIVWLRLTVTAGMRGLQWSSRSSHPNDPNESSVNKHRKLRCFVAFTVACRNLRSLICLCVAPAGHKLPGILQGLSGHCEKGHTDHSPSWELPLIELNTDRTTLGPSLFPSNLHQCSAIFNPTSWLSDKDEELARN</sequence>
<evidence type="ECO:0000256" key="1">
    <source>
        <dbReference type="SAM" id="SignalP"/>
    </source>
</evidence>
<dbReference type="EMBL" id="JAWDGP010003058">
    <property type="protein sequence ID" value="KAK3777815.1"/>
    <property type="molecule type" value="Genomic_DNA"/>
</dbReference>
<dbReference type="AlphaFoldDB" id="A0AAE0ZYC5"/>
<accession>A0AAE0ZYC5</accession>
<evidence type="ECO:0000313" key="2">
    <source>
        <dbReference type="EMBL" id="KAK3777815.1"/>
    </source>
</evidence>
<comment type="caution">
    <text evidence="2">The sequence shown here is derived from an EMBL/GenBank/DDBJ whole genome shotgun (WGS) entry which is preliminary data.</text>
</comment>
<keyword evidence="3" id="KW-1185">Reference proteome</keyword>
<reference evidence="2" key="1">
    <citation type="journal article" date="2023" name="G3 (Bethesda)">
        <title>A reference genome for the long-term kleptoplast-retaining sea slug Elysia crispata morphotype clarki.</title>
        <authorList>
            <person name="Eastman K.E."/>
            <person name="Pendleton A.L."/>
            <person name="Shaikh M.A."/>
            <person name="Suttiyut T."/>
            <person name="Ogas R."/>
            <person name="Tomko P."/>
            <person name="Gavelis G."/>
            <person name="Widhalm J.R."/>
            <person name="Wisecaver J.H."/>
        </authorList>
    </citation>
    <scope>NUCLEOTIDE SEQUENCE</scope>
    <source>
        <strain evidence="2">ECLA1</strain>
    </source>
</reference>
<name>A0AAE0ZYC5_9GAST</name>
<feature type="signal peptide" evidence="1">
    <location>
        <begin position="1"/>
        <end position="17"/>
    </location>
</feature>
<feature type="chain" id="PRO_5041945208" description="Secreted protein" evidence="1">
    <location>
        <begin position="18"/>
        <end position="140"/>
    </location>
</feature>
<proteinExistence type="predicted"/>
<evidence type="ECO:0008006" key="4">
    <source>
        <dbReference type="Google" id="ProtNLM"/>
    </source>
</evidence>
<dbReference type="Proteomes" id="UP001283361">
    <property type="component" value="Unassembled WGS sequence"/>
</dbReference>
<gene>
    <name evidence="2" type="ORF">RRG08_038064</name>
</gene>